<evidence type="ECO:0000313" key="4">
    <source>
        <dbReference type="Proteomes" id="UP001056384"/>
    </source>
</evidence>
<dbReference type="AlphaFoldDB" id="A0A9Q9EEN5"/>
<feature type="chain" id="PRO_5040313040" evidence="2">
    <location>
        <begin position="19"/>
        <end position="264"/>
    </location>
</feature>
<reference evidence="3" key="1">
    <citation type="submission" date="2022-06" db="EMBL/GenBank/DDBJ databases">
        <title>Complete genome sequences of two strains of the flax pathogen Septoria linicola.</title>
        <authorList>
            <person name="Lapalu N."/>
            <person name="Simon A."/>
            <person name="Demenou B."/>
            <person name="Paumier D."/>
            <person name="Guillot M.-P."/>
            <person name="Gout L."/>
            <person name="Valade R."/>
        </authorList>
    </citation>
    <scope>NUCLEOTIDE SEQUENCE</scope>
    <source>
        <strain evidence="3">SE15195</strain>
    </source>
</reference>
<feature type="compositionally biased region" description="Polar residues" evidence="1">
    <location>
        <begin position="51"/>
        <end position="64"/>
    </location>
</feature>
<evidence type="ECO:0000313" key="3">
    <source>
        <dbReference type="EMBL" id="USW48060.1"/>
    </source>
</evidence>
<feature type="signal peptide" evidence="2">
    <location>
        <begin position="1"/>
        <end position="18"/>
    </location>
</feature>
<proteinExistence type="predicted"/>
<feature type="region of interest" description="Disordered" evidence="1">
    <location>
        <begin position="217"/>
        <end position="264"/>
    </location>
</feature>
<dbReference type="Proteomes" id="UP001056384">
    <property type="component" value="Chromosome 1"/>
</dbReference>
<evidence type="ECO:0000256" key="2">
    <source>
        <dbReference type="SAM" id="SignalP"/>
    </source>
</evidence>
<feature type="compositionally biased region" description="Polar residues" evidence="1">
    <location>
        <begin position="224"/>
        <end position="235"/>
    </location>
</feature>
<keyword evidence="2" id="KW-0732">Signal</keyword>
<keyword evidence="4" id="KW-1185">Reference proteome</keyword>
<accession>A0A9Q9EEN5</accession>
<sequence>MFSKILVSLLAASATVLAIALPSEDDNSSSVQKEKHGDDPTGSYSQHDDSYGSTRTKTITVTGKSRTQWKTTTRWSTTTTTRRSAPRTTTIRVDPVTSTVTVNAAPASSTPQVLNVRLHPTTNCAAEGVRREGDQVKYTEVAIPFPLGRTGRGGQERQSRCSNTPNDFFSLSFESFFGRQGLSGCSVQLFDGQNCQRGRFLRSIGVGNNERECYATEAGDHSTGRSGSWDQNGKHGSNGKDEKDEKDEKNKWSGAQSLRLVCKD</sequence>
<evidence type="ECO:0000256" key="1">
    <source>
        <dbReference type="SAM" id="MobiDB-lite"/>
    </source>
</evidence>
<name>A0A9Q9EEN5_9PEZI</name>
<feature type="compositionally biased region" description="Low complexity" evidence="1">
    <location>
        <begin position="65"/>
        <end position="92"/>
    </location>
</feature>
<feature type="region of interest" description="Disordered" evidence="1">
    <location>
        <begin position="24"/>
        <end position="94"/>
    </location>
</feature>
<feature type="compositionally biased region" description="Basic and acidic residues" evidence="1">
    <location>
        <begin position="238"/>
        <end position="251"/>
    </location>
</feature>
<gene>
    <name evidence="3" type="ORF">Slin15195_G013790</name>
</gene>
<dbReference type="EMBL" id="CP099418">
    <property type="protein sequence ID" value="USW48060.1"/>
    <property type="molecule type" value="Genomic_DNA"/>
</dbReference>
<protein>
    <submittedName>
        <fullName evidence="3">Uncharacterized protein</fullName>
    </submittedName>
</protein>
<organism evidence="3 4">
    <name type="scientific">Septoria linicola</name>
    <dbReference type="NCBI Taxonomy" id="215465"/>
    <lineage>
        <taxon>Eukaryota</taxon>
        <taxon>Fungi</taxon>
        <taxon>Dikarya</taxon>
        <taxon>Ascomycota</taxon>
        <taxon>Pezizomycotina</taxon>
        <taxon>Dothideomycetes</taxon>
        <taxon>Dothideomycetidae</taxon>
        <taxon>Mycosphaerellales</taxon>
        <taxon>Mycosphaerellaceae</taxon>
        <taxon>Septoria</taxon>
    </lineage>
</organism>